<keyword evidence="4 5" id="KW-0472">Membrane</keyword>
<evidence type="ECO:0000256" key="3">
    <source>
        <dbReference type="ARBA" id="ARBA00022989"/>
    </source>
</evidence>
<dbReference type="GO" id="GO:0005384">
    <property type="term" value="F:manganese ion transmembrane transporter activity"/>
    <property type="evidence" value="ECO:0007669"/>
    <property type="project" value="InterPro"/>
</dbReference>
<name>A0A075GU62_9ARCH</name>
<evidence type="ECO:0000256" key="1">
    <source>
        <dbReference type="ARBA" id="ARBA00004127"/>
    </source>
</evidence>
<proteinExistence type="predicted"/>
<keyword evidence="2 5" id="KW-0812">Transmembrane</keyword>
<feature type="transmembrane region" description="Helical" evidence="5">
    <location>
        <begin position="54"/>
        <end position="73"/>
    </location>
</feature>
<keyword evidence="3 5" id="KW-1133">Transmembrane helix</keyword>
<dbReference type="InterPro" id="IPR008217">
    <property type="entry name" value="Ccc1_fam"/>
</dbReference>
<evidence type="ECO:0000256" key="2">
    <source>
        <dbReference type="ARBA" id="ARBA00022692"/>
    </source>
</evidence>
<sequence length="84" mass="8409">MFVSFLVGGMLPIIPFFFGSGYSALAIAIGISVTASFIVGAIKSRMAETGILKGGLEMAGLGTGVALIGFGIGSELANLGIINI</sequence>
<evidence type="ECO:0000256" key="4">
    <source>
        <dbReference type="ARBA" id="ARBA00023136"/>
    </source>
</evidence>
<organism evidence="6">
    <name type="scientific">uncultured marine thaumarchaeote KM3_201_G04</name>
    <dbReference type="NCBI Taxonomy" id="1456094"/>
    <lineage>
        <taxon>Archaea</taxon>
        <taxon>Nitrososphaerota</taxon>
        <taxon>environmental samples</taxon>
    </lineage>
</organism>
<feature type="transmembrane region" description="Helical" evidence="5">
    <location>
        <begin position="20"/>
        <end position="42"/>
    </location>
</feature>
<comment type="subcellular location">
    <subcellularLocation>
        <location evidence="1">Endomembrane system</location>
        <topology evidence="1">Multi-pass membrane protein</topology>
    </subcellularLocation>
</comment>
<accession>A0A075GU62</accession>
<evidence type="ECO:0000313" key="6">
    <source>
        <dbReference type="EMBL" id="AIF07294.1"/>
    </source>
</evidence>
<protein>
    <submittedName>
        <fullName evidence="6">Uncharacterized protein</fullName>
    </submittedName>
</protein>
<dbReference type="Pfam" id="PF01988">
    <property type="entry name" value="VIT1"/>
    <property type="match status" value="1"/>
</dbReference>
<dbReference type="EMBL" id="KF900797">
    <property type="protein sequence ID" value="AIF07294.1"/>
    <property type="molecule type" value="Genomic_DNA"/>
</dbReference>
<dbReference type="GO" id="GO:0030026">
    <property type="term" value="P:intracellular manganese ion homeostasis"/>
    <property type="evidence" value="ECO:0007669"/>
    <property type="project" value="InterPro"/>
</dbReference>
<dbReference type="AlphaFoldDB" id="A0A075GU62"/>
<reference evidence="6" key="1">
    <citation type="journal article" date="2014" name="Genome Biol. Evol.">
        <title>Pangenome evidence for extensive interdomain horizontal transfer affecting lineage core and shell genes in uncultured planktonic thaumarchaeota and euryarchaeota.</title>
        <authorList>
            <person name="Deschamps P."/>
            <person name="Zivanovic Y."/>
            <person name="Moreira D."/>
            <person name="Rodriguez-Valera F."/>
            <person name="Lopez-Garcia P."/>
        </authorList>
    </citation>
    <scope>NUCLEOTIDE SEQUENCE</scope>
</reference>
<evidence type="ECO:0000256" key="5">
    <source>
        <dbReference type="SAM" id="Phobius"/>
    </source>
</evidence>
<dbReference type="GO" id="GO:0012505">
    <property type="term" value="C:endomembrane system"/>
    <property type="evidence" value="ECO:0007669"/>
    <property type="project" value="UniProtKB-SubCell"/>
</dbReference>